<dbReference type="PANTHER" id="PTHR12585">
    <property type="entry name" value="SCC1 / RAD21 FAMILY MEMBER"/>
    <property type="match status" value="1"/>
</dbReference>
<sequence>MVWQLLVATLGAKSSSKRINRKAIQDVDVPKACRTIIDPAAPMALRLQGNLLYGVSRVYLQQCGYVLSDAQNMYNSMHLMLRSVEGVALDPHAGKARPDQLILQDDPSFLPEFAMPPLEFLAELELSPVPPLRTTSESQSLNPFDFQQEQGPSTPCPVTGLIIPTSSSVGPGGFVLQGNGPSSIGGQVAVDDDMIGEWLHDTIMVCQYILIEYQLLDAPDFTFDENGEFVDLTEANLNVGTPAAPGGGTVHSDAGASAKVRQDHEDSLRERDQQVDNQMDNDLPMFGDSLAEGDAFPTGGDSLQDQTLEVVEPSETVVAPIRRKKRTARVLTNDTSMELRNKDLADWNDNYLTNMREASKQKNQYRVNQLAKKNAEFWMWGSGIGGIAARMQGVNGPTPFDQFIGDNLFEFFTGVSRKSGARSKRDRDSGIDEATQEESRRVRRRTDELEEDIGRGQEDEGLFIPGGDDVELPREEQPPLDDQQRFSEMPWNITASVRGSSAVPRSGRVGLVGSGPPSSLTGRNARMISESPLHRRGKPDRLDALNFLDDAEGDHGDLGGDDYGLTDPGISSDMPEALLAEPDSRVREALTVEAGNFLMFVSDAMQEKRNRIDQDIAPVSDVDAATVVDEISFNEVVPPNTNNKMIASQALMMILTLGTKGLLDVRQDEHFADINLSLTGKGKAAQAELPLQEGGEAHLGDGECDIEGVDREDSDEEADEEEEEGSVFGD</sequence>
<gene>
    <name evidence="5" type="ORF">PMIN01_03603</name>
</gene>
<dbReference type="GO" id="GO:0030892">
    <property type="term" value="C:mitotic cohesin complex"/>
    <property type="evidence" value="ECO:0007669"/>
    <property type="project" value="TreeGrafter"/>
</dbReference>
<comment type="caution">
    <text evidence="5">The sequence shown here is derived from an EMBL/GenBank/DDBJ whole genome shotgun (WGS) entry which is preliminary data.</text>
</comment>
<dbReference type="InterPro" id="IPR006910">
    <property type="entry name" value="Rad21_Rec8_N"/>
</dbReference>
<feature type="region of interest" description="Disordered" evidence="3">
    <location>
        <begin position="499"/>
        <end position="524"/>
    </location>
</feature>
<evidence type="ECO:0000256" key="2">
    <source>
        <dbReference type="ARBA" id="ARBA00023242"/>
    </source>
</evidence>
<dbReference type="EMBL" id="WJXW01000003">
    <property type="protein sequence ID" value="KAF9738320.1"/>
    <property type="molecule type" value="Genomic_DNA"/>
</dbReference>
<evidence type="ECO:0000256" key="3">
    <source>
        <dbReference type="SAM" id="MobiDB-lite"/>
    </source>
</evidence>
<dbReference type="GO" id="GO:0003682">
    <property type="term" value="F:chromatin binding"/>
    <property type="evidence" value="ECO:0007669"/>
    <property type="project" value="TreeGrafter"/>
</dbReference>
<dbReference type="CDD" id="cd21789">
    <property type="entry name" value="Rad21_Rec8_M_SpRec8p-like"/>
    <property type="match status" value="1"/>
</dbReference>
<evidence type="ECO:0000256" key="1">
    <source>
        <dbReference type="ARBA" id="ARBA00004123"/>
    </source>
</evidence>
<keyword evidence="6" id="KW-1185">Reference proteome</keyword>
<evidence type="ECO:0000259" key="4">
    <source>
        <dbReference type="Pfam" id="PF04825"/>
    </source>
</evidence>
<feature type="compositionally biased region" description="Basic and acidic residues" evidence="3">
    <location>
        <begin position="260"/>
        <end position="274"/>
    </location>
</feature>
<dbReference type="Proteomes" id="UP000756921">
    <property type="component" value="Unassembled WGS sequence"/>
</dbReference>
<evidence type="ECO:0000313" key="5">
    <source>
        <dbReference type="EMBL" id="KAF9738320.1"/>
    </source>
</evidence>
<dbReference type="InterPro" id="IPR039781">
    <property type="entry name" value="Rad21/Rec8-like"/>
</dbReference>
<organism evidence="5 6">
    <name type="scientific">Paraphaeosphaeria minitans</name>
    <dbReference type="NCBI Taxonomy" id="565426"/>
    <lineage>
        <taxon>Eukaryota</taxon>
        <taxon>Fungi</taxon>
        <taxon>Dikarya</taxon>
        <taxon>Ascomycota</taxon>
        <taxon>Pezizomycotina</taxon>
        <taxon>Dothideomycetes</taxon>
        <taxon>Pleosporomycetidae</taxon>
        <taxon>Pleosporales</taxon>
        <taxon>Massarineae</taxon>
        <taxon>Didymosphaeriaceae</taxon>
        <taxon>Paraphaeosphaeria</taxon>
    </lineage>
</organism>
<protein>
    <recommendedName>
        <fullName evidence="4">Rad21/Rec8-like protein N-terminal domain-containing protein</fullName>
    </recommendedName>
</protein>
<dbReference type="PANTHER" id="PTHR12585:SF70">
    <property type="entry name" value="RAD21_REC8 N TERMINAL DOMAIN PROTEIN (AFU_ORTHOLOGUE AFUA_6G02900)"/>
    <property type="match status" value="1"/>
</dbReference>
<comment type="subcellular location">
    <subcellularLocation>
        <location evidence="1">Nucleus</location>
    </subcellularLocation>
</comment>
<feature type="compositionally biased region" description="Acidic residues" evidence="3">
    <location>
        <begin position="702"/>
        <end position="730"/>
    </location>
</feature>
<feature type="region of interest" description="Disordered" evidence="3">
    <location>
        <begin position="419"/>
        <end position="464"/>
    </location>
</feature>
<name>A0A9P6GPU2_9PLEO</name>
<dbReference type="OrthoDB" id="5427633at2759"/>
<feature type="domain" description="Rad21/Rec8-like protein N-terminal" evidence="4">
    <location>
        <begin position="6"/>
        <end position="97"/>
    </location>
</feature>
<evidence type="ECO:0000313" key="6">
    <source>
        <dbReference type="Proteomes" id="UP000756921"/>
    </source>
</evidence>
<dbReference type="Pfam" id="PF04825">
    <property type="entry name" value="Rad21_Rec8_N"/>
    <property type="match status" value="1"/>
</dbReference>
<feature type="region of interest" description="Disordered" evidence="3">
    <location>
        <begin position="690"/>
        <end position="730"/>
    </location>
</feature>
<accession>A0A9P6GPU2</accession>
<proteinExistence type="predicted"/>
<feature type="region of interest" description="Disordered" evidence="3">
    <location>
        <begin position="241"/>
        <end position="274"/>
    </location>
</feature>
<keyword evidence="2" id="KW-0539">Nucleus</keyword>
<dbReference type="GO" id="GO:0007064">
    <property type="term" value="P:mitotic sister chromatid cohesion"/>
    <property type="evidence" value="ECO:0007669"/>
    <property type="project" value="TreeGrafter"/>
</dbReference>
<dbReference type="AlphaFoldDB" id="A0A9P6GPU2"/>
<reference evidence="5" key="1">
    <citation type="journal article" date="2020" name="Mol. Plant Microbe Interact.">
        <title>Genome Sequence of the Biocontrol Agent Coniothyrium minitans strain Conio (IMI 134523).</title>
        <authorList>
            <person name="Patel D."/>
            <person name="Shittu T.A."/>
            <person name="Baroncelli R."/>
            <person name="Muthumeenakshi S."/>
            <person name="Osborne T.H."/>
            <person name="Janganan T.K."/>
            <person name="Sreenivasaprasad S."/>
        </authorList>
    </citation>
    <scope>NUCLEOTIDE SEQUENCE</scope>
    <source>
        <strain evidence="5">Conio</strain>
    </source>
</reference>
<dbReference type="GO" id="GO:0005634">
    <property type="term" value="C:nucleus"/>
    <property type="evidence" value="ECO:0007669"/>
    <property type="project" value="UniProtKB-SubCell"/>
</dbReference>